<organism evidence="2 3">
    <name type="scientific">Aminomonas paucivorans DSM 12260</name>
    <dbReference type="NCBI Taxonomy" id="584708"/>
    <lineage>
        <taxon>Bacteria</taxon>
        <taxon>Thermotogati</taxon>
        <taxon>Synergistota</taxon>
        <taxon>Synergistia</taxon>
        <taxon>Synergistales</taxon>
        <taxon>Synergistaceae</taxon>
        <taxon>Aminomonas</taxon>
    </lineage>
</organism>
<dbReference type="SMART" id="SM01325">
    <property type="entry name" value="DUF3160"/>
    <property type="match status" value="1"/>
</dbReference>
<accession>E3CY67</accession>
<dbReference type="HOGENOM" id="CLU_016160_0_0_0"/>
<proteinExistence type="predicted"/>
<dbReference type="EMBL" id="CM001022">
    <property type="protein sequence ID" value="EFQ23600.1"/>
    <property type="molecule type" value="Genomic_DNA"/>
</dbReference>
<name>E3CY67_9BACT</name>
<dbReference type="PaxDb" id="584708-Apau_1174"/>
<sequence>MRRFSCCVRGVLGALLALLCCGSPGAAEESFLVVRHIAPVMKAPAPYKAVEKGRGILDRPGIEACVYYGSRVTVAPAPGKHGAQWVLLRFRGKTLGYLEKNALIPFPAYRETEPQAFCVRPEKLPLYLLPGKRSLSGFSDFTLPRGVTVTGVGRASAAGEEWILLRFASATYDDRPADLLTRYAWARKGDLIRLGASYRPDTTRVRPDQIPSVVLTRQDDSSQSRFTLGEGEKRRLQERGFVVQTQPVILPELEVDDLVEAYPRVRDHVTPLFLTADLGLHCFHLIFDRMLQKTEERFFLPAVTDLLGRMQRGLEAQKAPLCASPRGREIYETVRDYLGVARRLLTGSGDLSPLGKGEVERILAARGRRKSPFSGKEEDYTLYKPRGHYTLTPELQRYFRALSFLGGVTFTLKGPDPAVGQRNAGVVGVLCSLLEEPGTQGAWKKVFDPFTYLVGASNDNSWYDYAPTVRRSFSPSVPGDAAKLEAFRAALVAVSRPPLILSAPAPRVGASQGEREDEALGFRFIGRRFTFDALVFGVLTSPRTGSDEVPRNLPDPLDVMAVLGSTAARVEAKAFEAVPRYRENQEKLRALWRGFDKDPLSRNVYTGMLRIYSDYFRPTEGGQFFARSPWWEVKKLLTASASWAELKHDTILYGEQSGAEMGDGGDVWYAPAFLTPEPRGYVEPEPRLFAGLAEASRRTREFLTRSGFRDQEYPKKLQAFAALMTRLEGIAAKEVQGGEIHREDYRFIREFPAELSRELLLPETMLQLYPPVTEEVRDRLRMALVADVATDHLAGQALHVATGAPRHLLVFVDDPWGGPRVTRGAVYSFYSFPRPLAEGRLDDQAWKKRVYGGKQGELDALRPGWVRRLED</sequence>
<evidence type="ECO:0000256" key="1">
    <source>
        <dbReference type="SAM" id="SignalP"/>
    </source>
</evidence>
<evidence type="ECO:0000313" key="2">
    <source>
        <dbReference type="EMBL" id="EFQ23600.1"/>
    </source>
</evidence>
<dbReference type="OrthoDB" id="353549at2"/>
<dbReference type="AlphaFoldDB" id="E3CY67"/>
<reference evidence="2 3" key="1">
    <citation type="journal article" date="2010" name="Stand. Genomic Sci.">
        <title>Non-contiguous finished genome sequence of Aminomonas paucivorans type strain (GLU-3).</title>
        <authorList>
            <person name="Pitluck S."/>
            <person name="Yasawong M."/>
            <person name="Held B."/>
            <person name="Lapidus A."/>
            <person name="Nolan M."/>
            <person name="Copeland A."/>
            <person name="Lucas S."/>
            <person name="Del Rio T.G."/>
            <person name="Tice H."/>
            <person name="Cheng J.F."/>
            <person name="Chertkov O."/>
            <person name="Goodwin L."/>
            <person name="Tapia R."/>
            <person name="Han C."/>
            <person name="Liolios K."/>
            <person name="Ivanova N."/>
            <person name="Mavromatis K."/>
            <person name="Ovchinnikova G."/>
            <person name="Pati A."/>
            <person name="Chen A."/>
            <person name="Palaniappan K."/>
            <person name="Land M."/>
            <person name="Hauser L."/>
            <person name="Chang Y.J."/>
            <person name="Jeffries C.D."/>
            <person name="Pukall R."/>
            <person name="Spring S."/>
            <person name="Rohde M."/>
            <person name="Sikorski J."/>
            <person name="Goker M."/>
            <person name="Woyke T."/>
            <person name="Bristow J."/>
            <person name="Eisen J.A."/>
            <person name="Markowitz V."/>
            <person name="Hugenholtz P."/>
            <person name="Kyrpides N.C."/>
            <person name="Klenk H.P."/>
        </authorList>
    </citation>
    <scope>NUCLEOTIDE SEQUENCE [LARGE SCALE GENOMIC DNA]</scope>
    <source>
        <strain evidence="2 3">DSM 12260</strain>
    </source>
</reference>
<protein>
    <submittedName>
        <fullName evidence="2">Uncharacterized protein</fullName>
    </submittedName>
</protein>
<feature type="signal peptide" evidence="1">
    <location>
        <begin position="1"/>
        <end position="26"/>
    </location>
</feature>
<dbReference type="Proteomes" id="UP000005096">
    <property type="component" value="Chromosome"/>
</dbReference>
<keyword evidence="1" id="KW-0732">Signal</keyword>
<keyword evidence="3" id="KW-1185">Reference proteome</keyword>
<dbReference type="Pfam" id="PF11369">
    <property type="entry name" value="DUF3160"/>
    <property type="match status" value="1"/>
</dbReference>
<dbReference type="STRING" id="584708.Apau_1174"/>
<feature type="chain" id="PRO_5003167458" evidence="1">
    <location>
        <begin position="27"/>
        <end position="871"/>
    </location>
</feature>
<dbReference type="eggNOG" id="COG4640">
    <property type="taxonomic scope" value="Bacteria"/>
</dbReference>
<dbReference type="InterPro" id="IPR022601">
    <property type="entry name" value="DUF3160"/>
</dbReference>
<evidence type="ECO:0000313" key="3">
    <source>
        <dbReference type="Proteomes" id="UP000005096"/>
    </source>
</evidence>
<dbReference type="RefSeq" id="WP_006300801.1">
    <property type="nucleotide sequence ID" value="NZ_CM001022.1"/>
</dbReference>
<gene>
    <name evidence="2" type="ORF">Apau_1174</name>
</gene>